<sequence>MMFYAIGLALFLLAVLIYLLGQTIGQWKHEAHMRERIKNTGFFMLENGLYRAVKVGIDTSQPTRKLETRDFGDVVETLVTPQNAFRQPETHQPPPQITVMDTDQTDPDQDDNPITMAEPPKKTIRRRVTRSATA</sequence>
<protein>
    <submittedName>
        <fullName evidence="2">Uncharacterized protein</fullName>
    </submittedName>
</protein>
<dbReference type="STRING" id="1120980.GCA_000745955_01980"/>
<proteinExistence type="predicted"/>
<reference evidence="2 4" key="1">
    <citation type="submission" date="2018-06" db="EMBL/GenBank/DDBJ databases">
        <authorList>
            <consortium name="Pathogen Informatics"/>
            <person name="Doyle S."/>
        </authorList>
    </citation>
    <scope>NUCLEOTIDE SEQUENCE [LARGE SCALE GENOMIC DNA]</scope>
    <source>
        <strain evidence="2 4">NCTC10283</strain>
    </source>
</reference>
<evidence type="ECO:0000313" key="4">
    <source>
        <dbReference type="Proteomes" id="UP000254209"/>
    </source>
</evidence>
<feature type="compositionally biased region" description="Basic residues" evidence="1">
    <location>
        <begin position="122"/>
        <end position="134"/>
    </location>
</feature>
<keyword evidence="4" id="KW-1185">Reference proteome</keyword>
<gene>
    <name evidence="2" type="ORF">NCTC10283_00100</name>
    <name evidence="3" type="ORF">NCTC10283_00192</name>
</gene>
<evidence type="ECO:0000313" key="2">
    <source>
        <dbReference type="EMBL" id="SSY70037.1"/>
    </source>
</evidence>
<dbReference type="AlphaFoldDB" id="A0A376BJU6"/>
<feature type="region of interest" description="Disordered" evidence="1">
    <location>
        <begin position="80"/>
        <end position="134"/>
    </location>
</feature>
<dbReference type="Proteomes" id="UP000254209">
    <property type="component" value="Unassembled WGS sequence"/>
</dbReference>
<evidence type="ECO:0000313" key="3">
    <source>
        <dbReference type="EMBL" id="SSY70127.1"/>
    </source>
</evidence>
<organism evidence="2 4">
    <name type="scientific">Alysiella crassa</name>
    <dbReference type="NCBI Taxonomy" id="153491"/>
    <lineage>
        <taxon>Bacteria</taxon>
        <taxon>Pseudomonadati</taxon>
        <taxon>Pseudomonadota</taxon>
        <taxon>Betaproteobacteria</taxon>
        <taxon>Neisseriales</taxon>
        <taxon>Neisseriaceae</taxon>
        <taxon>Alysiella</taxon>
    </lineage>
</organism>
<evidence type="ECO:0000256" key="1">
    <source>
        <dbReference type="SAM" id="MobiDB-lite"/>
    </source>
</evidence>
<accession>A0A376BJU6</accession>
<dbReference type="EMBL" id="UFSO01000002">
    <property type="protein sequence ID" value="SSY70037.1"/>
    <property type="molecule type" value="Genomic_DNA"/>
</dbReference>
<name>A0A376BJU6_9NEIS</name>
<dbReference type="RefSeq" id="WP_034295743.1">
    <property type="nucleotide sequence ID" value="NZ_CP091519.2"/>
</dbReference>
<dbReference type="EMBL" id="UFSO01000002">
    <property type="protein sequence ID" value="SSY70127.1"/>
    <property type="molecule type" value="Genomic_DNA"/>
</dbReference>